<protein>
    <recommendedName>
        <fullName evidence="3">WD40 repeat-like protein</fullName>
    </recommendedName>
</protein>
<sequence>MNITLERTCTLPVDAAFPYNFARHARWCPDGSPAALVQTENRTFHVVHLDSVTKTFPQASPILSLAWYPTASPSSPATFCFVAAIRDCPIHLFDASDGRLRASYPIIDHREQHVAPHCMAFNLMGTKLYCGHPDAIEVFEVSQPGHEGLRIPTSPTKKSKDGLKGIISAISFTWGYYAIGTLTPCDFPIAIYSEEDDELVGFVGGGPRAAVIQLAFTPAGQLLASFRRHSAIYAWDLSAPDAPVAVYDFGTPTTSNQRRYFDLHPTGRWLAVGDEAGTVHVFDLTSENRTSFSVHGDAVPSVAFHPTEPLLLTVAGSRHFDDVDDEDEEKKLHPVVRDASIKVWRFVLDFHAFTCIACAVKY</sequence>
<organism evidence="1 2">
    <name type="scientific">Armillaria tabescens</name>
    <name type="common">Ringless honey mushroom</name>
    <name type="synonym">Agaricus tabescens</name>
    <dbReference type="NCBI Taxonomy" id="1929756"/>
    <lineage>
        <taxon>Eukaryota</taxon>
        <taxon>Fungi</taxon>
        <taxon>Dikarya</taxon>
        <taxon>Basidiomycota</taxon>
        <taxon>Agaricomycotina</taxon>
        <taxon>Agaricomycetes</taxon>
        <taxon>Agaricomycetidae</taxon>
        <taxon>Agaricales</taxon>
        <taxon>Marasmiineae</taxon>
        <taxon>Physalacriaceae</taxon>
        <taxon>Desarmillaria</taxon>
    </lineage>
</organism>
<dbReference type="EMBL" id="JAUEPS010000002">
    <property type="protein sequence ID" value="KAK0468425.1"/>
    <property type="molecule type" value="Genomic_DNA"/>
</dbReference>
<dbReference type="AlphaFoldDB" id="A0AA39NMR7"/>
<evidence type="ECO:0008006" key="3">
    <source>
        <dbReference type="Google" id="ProtNLM"/>
    </source>
</evidence>
<dbReference type="SUPFAM" id="SSF101908">
    <property type="entry name" value="Putative isomerase YbhE"/>
    <property type="match status" value="1"/>
</dbReference>
<accession>A0AA39NMR7</accession>
<dbReference type="RefSeq" id="XP_060338700.1">
    <property type="nucleotide sequence ID" value="XM_060482241.1"/>
</dbReference>
<dbReference type="SMART" id="SM00320">
    <property type="entry name" value="WD40"/>
    <property type="match status" value="5"/>
</dbReference>
<evidence type="ECO:0000313" key="1">
    <source>
        <dbReference type="EMBL" id="KAK0468425.1"/>
    </source>
</evidence>
<evidence type="ECO:0000313" key="2">
    <source>
        <dbReference type="Proteomes" id="UP001175211"/>
    </source>
</evidence>
<dbReference type="Gene3D" id="2.130.10.10">
    <property type="entry name" value="YVTN repeat-like/Quinoprotein amine dehydrogenase"/>
    <property type="match status" value="2"/>
</dbReference>
<comment type="caution">
    <text evidence="1">The sequence shown here is derived from an EMBL/GenBank/DDBJ whole genome shotgun (WGS) entry which is preliminary data.</text>
</comment>
<keyword evidence="2" id="KW-1185">Reference proteome</keyword>
<dbReference type="PANTHER" id="PTHR13211:SF0">
    <property type="entry name" value="TELOMERASE CAJAL BODY PROTEIN 1"/>
    <property type="match status" value="1"/>
</dbReference>
<reference evidence="1" key="1">
    <citation type="submission" date="2023-06" db="EMBL/GenBank/DDBJ databases">
        <authorList>
            <consortium name="Lawrence Berkeley National Laboratory"/>
            <person name="Ahrendt S."/>
            <person name="Sahu N."/>
            <person name="Indic B."/>
            <person name="Wong-Bajracharya J."/>
            <person name="Merenyi Z."/>
            <person name="Ke H.-M."/>
            <person name="Monk M."/>
            <person name="Kocsube S."/>
            <person name="Drula E."/>
            <person name="Lipzen A."/>
            <person name="Balint B."/>
            <person name="Henrissat B."/>
            <person name="Andreopoulos B."/>
            <person name="Martin F.M."/>
            <person name="Harder C.B."/>
            <person name="Rigling D."/>
            <person name="Ford K.L."/>
            <person name="Foster G.D."/>
            <person name="Pangilinan J."/>
            <person name="Papanicolaou A."/>
            <person name="Barry K."/>
            <person name="LaButti K."/>
            <person name="Viragh M."/>
            <person name="Koriabine M."/>
            <person name="Yan M."/>
            <person name="Riley R."/>
            <person name="Champramary S."/>
            <person name="Plett K.L."/>
            <person name="Tsai I.J."/>
            <person name="Slot J."/>
            <person name="Sipos G."/>
            <person name="Plett J."/>
            <person name="Nagy L.G."/>
            <person name="Grigoriev I.V."/>
        </authorList>
    </citation>
    <scope>NUCLEOTIDE SEQUENCE</scope>
    <source>
        <strain evidence="1">CCBAS 213</strain>
    </source>
</reference>
<dbReference type="GeneID" id="85365789"/>
<dbReference type="Proteomes" id="UP001175211">
    <property type="component" value="Unassembled WGS sequence"/>
</dbReference>
<dbReference type="PANTHER" id="PTHR13211">
    <property type="entry name" value="TELOMERASE CAJAL BODY PROTEIN 1"/>
    <property type="match status" value="1"/>
</dbReference>
<dbReference type="InterPro" id="IPR001680">
    <property type="entry name" value="WD40_rpt"/>
</dbReference>
<proteinExistence type="predicted"/>
<dbReference type="InterPro" id="IPR015943">
    <property type="entry name" value="WD40/YVTN_repeat-like_dom_sf"/>
</dbReference>
<dbReference type="InterPro" id="IPR051150">
    <property type="entry name" value="SWT21/TCAB1_mRNA_Telomere"/>
</dbReference>
<name>A0AA39NMR7_ARMTA</name>
<gene>
    <name evidence="1" type="ORF">EV420DRAFT_465154</name>
</gene>